<proteinExistence type="inferred from homology"/>
<keyword evidence="9" id="KW-1185">Reference proteome</keyword>
<accession>A0A1R1YNY1</accession>
<organism evidence="8 9">
    <name type="scientific">Smittium culicis</name>
    <dbReference type="NCBI Taxonomy" id="133412"/>
    <lineage>
        <taxon>Eukaryota</taxon>
        <taxon>Fungi</taxon>
        <taxon>Fungi incertae sedis</taxon>
        <taxon>Zoopagomycota</taxon>
        <taxon>Kickxellomycotina</taxon>
        <taxon>Harpellomycetes</taxon>
        <taxon>Harpellales</taxon>
        <taxon>Legeriomycetaceae</taxon>
        <taxon>Smittium</taxon>
    </lineage>
</organism>
<dbReference type="Pfam" id="PF01172">
    <property type="entry name" value="SBDS_N"/>
    <property type="match status" value="1"/>
</dbReference>
<comment type="subcellular location">
    <subcellularLocation>
        <location evidence="1">Cytoplasm</location>
    </subcellularLocation>
</comment>
<keyword evidence="4" id="KW-0690">Ribosome biogenesis</keyword>
<dbReference type="InterPro" id="IPR019783">
    <property type="entry name" value="SDO1/SBDS_N"/>
</dbReference>
<sequence length="179" mass="19568">MGTIFRPGTKIHKYINGASKLNRLTNVSIVRLKKGGKRFEIACYKNKVSEWRNGIDDRGRQVREHSNEDAVHSDDDREGDGGAALFSAGEAEREAAGTCSYQAAAGRGQTGDIACYDAAEGRDTQQRKRDESCPRKAAEDVDPGQFRPINELLQAECKGQAELSVISLSDSVEDDSAFI</sequence>
<comment type="similarity">
    <text evidence="2">Belongs to the SDO1/SBDS family.</text>
</comment>
<feature type="compositionally biased region" description="Basic and acidic residues" evidence="6">
    <location>
        <begin position="121"/>
        <end position="139"/>
    </location>
</feature>
<dbReference type="EMBL" id="LSSM01000584">
    <property type="protein sequence ID" value="OMJ28446.1"/>
    <property type="molecule type" value="Genomic_DNA"/>
</dbReference>
<feature type="region of interest" description="Disordered" evidence="6">
    <location>
        <begin position="59"/>
        <end position="87"/>
    </location>
</feature>
<dbReference type="PANTHER" id="PTHR10927">
    <property type="entry name" value="RIBOSOME MATURATION PROTEIN SBDS"/>
    <property type="match status" value="1"/>
</dbReference>
<dbReference type="Gene3D" id="3.30.70.240">
    <property type="match status" value="1"/>
</dbReference>
<dbReference type="Proteomes" id="UP000187429">
    <property type="component" value="Unassembled WGS sequence"/>
</dbReference>
<feature type="domain" description="Ribosome maturation protein SDO1/SBDS N-terminal" evidence="7">
    <location>
        <begin position="26"/>
        <end position="55"/>
    </location>
</feature>
<evidence type="ECO:0000256" key="1">
    <source>
        <dbReference type="ARBA" id="ARBA00004496"/>
    </source>
</evidence>
<protein>
    <submittedName>
        <fullName evidence="8">Ribosome maturation protein sdo1</fullName>
    </submittedName>
</protein>
<feature type="compositionally biased region" description="Basic and acidic residues" evidence="6">
    <location>
        <begin position="59"/>
        <end position="75"/>
    </location>
</feature>
<evidence type="ECO:0000313" key="8">
    <source>
        <dbReference type="EMBL" id="OMJ28446.1"/>
    </source>
</evidence>
<dbReference type="GO" id="GO:0042254">
    <property type="term" value="P:ribosome biogenesis"/>
    <property type="evidence" value="ECO:0007669"/>
    <property type="project" value="UniProtKB-KW"/>
</dbReference>
<evidence type="ECO:0000313" key="9">
    <source>
        <dbReference type="Proteomes" id="UP000187429"/>
    </source>
</evidence>
<evidence type="ECO:0000256" key="6">
    <source>
        <dbReference type="SAM" id="MobiDB-lite"/>
    </source>
</evidence>
<evidence type="ECO:0000256" key="4">
    <source>
        <dbReference type="ARBA" id="ARBA00022517"/>
    </source>
</evidence>
<comment type="subunit">
    <text evidence="5">Associates with the 60S ribosomal subunit.</text>
</comment>
<dbReference type="GO" id="GO:0005737">
    <property type="term" value="C:cytoplasm"/>
    <property type="evidence" value="ECO:0007669"/>
    <property type="project" value="UniProtKB-SubCell"/>
</dbReference>
<dbReference type="InterPro" id="IPR039100">
    <property type="entry name" value="Sdo1/SBDS-like"/>
</dbReference>
<comment type="caution">
    <text evidence="8">The sequence shown here is derived from an EMBL/GenBank/DDBJ whole genome shotgun (WGS) entry which is preliminary data.</text>
</comment>
<gene>
    <name evidence="8" type="ORF">AYI69_g2074</name>
</gene>
<dbReference type="Gene3D" id="3.30.1250.10">
    <property type="entry name" value="Ribosome maturation protein SBDS, N-terminal domain"/>
    <property type="match status" value="1"/>
</dbReference>
<feature type="region of interest" description="Disordered" evidence="6">
    <location>
        <begin position="121"/>
        <end position="147"/>
    </location>
</feature>
<dbReference type="PANTHER" id="PTHR10927:SF1">
    <property type="entry name" value="RIBOSOME MATURATION PROTEIN SBDS"/>
    <property type="match status" value="1"/>
</dbReference>
<evidence type="ECO:0000256" key="2">
    <source>
        <dbReference type="ARBA" id="ARBA00007433"/>
    </source>
</evidence>
<name>A0A1R1YNY1_9FUNG</name>
<evidence type="ECO:0000259" key="7">
    <source>
        <dbReference type="Pfam" id="PF01172"/>
    </source>
</evidence>
<dbReference type="InterPro" id="IPR036786">
    <property type="entry name" value="Ribosome_mat_SBDS_N_sf"/>
</dbReference>
<evidence type="ECO:0000256" key="5">
    <source>
        <dbReference type="ARBA" id="ARBA00049708"/>
    </source>
</evidence>
<reference evidence="9" key="1">
    <citation type="submission" date="2017-01" db="EMBL/GenBank/DDBJ databases">
        <authorList>
            <person name="Wang Y."/>
            <person name="White M."/>
            <person name="Kvist S."/>
            <person name="Moncalvo J.-M."/>
        </authorList>
    </citation>
    <scope>NUCLEOTIDE SEQUENCE [LARGE SCALE GENOMIC DNA]</scope>
    <source>
        <strain evidence="9">ID-206-W2</strain>
    </source>
</reference>
<evidence type="ECO:0000256" key="3">
    <source>
        <dbReference type="ARBA" id="ARBA00022490"/>
    </source>
</evidence>
<dbReference type="AlphaFoldDB" id="A0A1R1YNY1"/>
<dbReference type="SUPFAM" id="SSF89895">
    <property type="entry name" value="FYSH domain"/>
    <property type="match status" value="1"/>
</dbReference>
<keyword evidence="3" id="KW-0963">Cytoplasm</keyword>
<dbReference type="OrthoDB" id="10253092at2759"/>